<evidence type="ECO:0000256" key="4">
    <source>
        <dbReference type="ARBA" id="ARBA00022989"/>
    </source>
</evidence>
<evidence type="ECO:0000313" key="10">
    <source>
        <dbReference type="Proteomes" id="UP000745859"/>
    </source>
</evidence>
<dbReference type="InterPro" id="IPR003838">
    <property type="entry name" value="ABC3_permease_C"/>
</dbReference>
<dbReference type="Pfam" id="PF12704">
    <property type="entry name" value="MacB_PCD"/>
    <property type="match status" value="1"/>
</dbReference>
<dbReference type="RefSeq" id="WP_167190886.1">
    <property type="nucleotide sequence ID" value="NZ_JAASQL010000008.1"/>
</dbReference>
<evidence type="ECO:0000313" key="9">
    <source>
        <dbReference type="EMBL" id="NIJ46556.1"/>
    </source>
</evidence>
<comment type="caution">
    <text evidence="9">The sequence shown here is derived from an EMBL/GenBank/DDBJ whole genome shotgun (WGS) entry which is preliminary data.</text>
</comment>
<name>A0ABX0UGN6_9FLAO</name>
<feature type="transmembrane region" description="Helical" evidence="6">
    <location>
        <begin position="372"/>
        <end position="395"/>
    </location>
</feature>
<accession>A0ABX0UGN6</accession>
<keyword evidence="5 6" id="KW-0472">Membrane</keyword>
<gene>
    <name evidence="9" type="ORF">FHR24_003045</name>
</gene>
<dbReference type="InterPro" id="IPR025857">
    <property type="entry name" value="MacB_PCD"/>
</dbReference>
<evidence type="ECO:0000256" key="3">
    <source>
        <dbReference type="ARBA" id="ARBA00022692"/>
    </source>
</evidence>
<feature type="domain" description="ABC3 transporter permease C-terminal" evidence="7">
    <location>
        <begin position="280"/>
        <end position="398"/>
    </location>
</feature>
<dbReference type="Pfam" id="PF02687">
    <property type="entry name" value="FtsX"/>
    <property type="match status" value="1"/>
</dbReference>
<evidence type="ECO:0000256" key="6">
    <source>
        <dbReference type="SAM" id="Phobius"/>
    </source>
</evidence>
<evidence type="ECO:0000256" key="5">
    <source>
        <dbReference type="ARBA" id="ARBA00023136"/>
    </source>
</evidence>
<comment type="subcellular location">
    <subcellularLocation>
        <location evidence="1">Cell membrane</location>
        <topology evidence="1">Multi-pass membrane protein</topology>
    </subcellularLocation>
</comment>
<dbReference type="PANTHER" id="PTHR43738:SF2">
    <property type="entry name" value="ABC TRANSPORTER PERMEASE"/>
    <property type="match status" value="1"/>
</dbReference>
<keyword evidence="2" id="KW-1003">Cell membrane</keyword>
<keyword evidence="4 6" id="KW-1133">Transmembrane helix</keyword>
<reference evidence="9 10" key="1">
    <citation type="submission" date="2020-03" db="EMBL/GenBank/DDBJ databases">
        <title>Genomic Encyclopedia of Type Strains, Phase IV (KMG-IV): sequencing the most valuable type-strain genomes for metagenomic binning, comparative biology and taxonomic classification.</title>
        <authorList>
            <person name="Goeker M."/>
        </authorList>
    </citation>
    <scope>NUCLEOTIDE SEQUENCE [LARGE SCALE GENOMIC DNA]</scope>
    <source>
        <strain evidence="9 10">DSM 101599</strain>
    </source>
</reference>
<proteinExistence type="predicted"/>
<dbReference type="Proteomes" id="UP000745859">
    <property type="component" value="Unassembled WGS sequence"/>
</dbReference>
<dbReference type="InterPro" id="IPR051125">
    <property type="entry name" value="ABC-4/HrtB_transporter"/>
</dbReference>
<feature type="domain" description="MacB-like periplasmic core" evidence="8">
    <location>
        <begin position="18"/>
        <end position="199"/>
    </location>
</feature>
<feature type="transmembrane region" description="Helical" evidence="6">
    <location>
        <begin position="332"/>
        <end position="352"/>
    </location>
</feature>
<dbReference type="EMBL" id="JAASQL010000008">
    <property type="protein sequence ID" value="NIJ46556.1"/>
    <property type="molecule type" value="Genomic_DNA"/>
</dbReference>
<keyword evidence="10" id="KW-1185">Reference proteome</keyword>
<protein>
    <submittedName>
        <fullName evidence="9">ABC transport system permease protein</fullName>
    </submittedName>
</protein>
<evidence type="ECO:0000259" key="7">
    <source>
        <dbReference type="Pfam" id="PF02687"/>
    </source>
</evidence>
<dbReference type="PANTHER" id="PTHR43738">
    <property type="entry name" value="ABC TRANSPORTER, MEMBRANE PROTEIN"/>
    <property type="match status" value="1"/>
</dbReference>
<evidence type="ECO:0000256" key="2">
    <source>
        <dbReference type="ARBA" id="ARBA00022475"/>
    </source>
</evidence>
<feature type="transmembrane region" description="Helical" evidence="6">
    <location>
        <begin position="16"/>
        <end position="35"/>
    </location>
</feature>
<evidence type="ECO:0000256" key="1">
    <source>
        <dbReference type="ARBA" id="ARBA00004651"/>
    </source>
</evidence>
<keyword evidence="3 6" id="KW-0812">Transmembrane</keyword>
<organism evidence="9 10">
    <name type="scientific">Wenyingzhuangia heitensis</name>
    <dbReference type="NCBI Taxonomy" id="1487859"/>
    <lineage>
        <taxon>Bacteria</taxon>
        <taxon>Pseudomonadati</taxon>
        <taxon>Bacteroidota</taxon>
        <taxon>Flavobacteriia</taxon>
        <taxon>Flavobacteriales</taxon>
        <taxon>Flavobacteriaceae</taxon>
        <taxon>Wenyingzhuangia</taxon>
    </lineage>
</organism>
<feature type="transmembrane region" description="Helical" evidence="6">
    <location>
        <begin position="270"/>
        <end position="294"/>
    </location>
</feature>
<evidence type="ECO:0000259" key="8">
    <source>
        <dbReference type="Pfam" id="PF12704"/>
    </source>
</evidence>
<feature type="transmembrane region" description="Helical" evidence="6">
    <location>
        <begin position="306"/>
        <end position="326"/>
    </location>
</feature>
<sequence>MRIWKISLQNIKSKKGYTLVSIFTLALSSMLLLGIQQLKKTFQYQVNNNIEKIDMVVGAKGSPLQLVLSSVLHMDNPTGNILYNDAKKIGESRLIKTAIPISYGDNYKGYKIVGTTKEFASLYNAVLDKGREVNKAMEVVLGHDIAKNLELELGDTFLSSHGLLENDLDVHSEYLTVVGIYKQTNKVIDRLIITDLESIWEVHHHEKEEHHHDDGEHYHKTEHHSEKEITSLLVTFKSPTGLLTMPKRINKNTNMQAALPKYELDKLYEYTGVGFTIISVIAYVIFLVSSLIIFISIYKMIKEQRFYLALFRTYGASNLQLLQIIAYETFTIVSIAFLLGIAMAKGGLYFMFSILNANYQQTRIQDLAITDYLELGSLVFTVVVLSVLLAIYPIVKMNISTTLSHEK</sequence>